<accession>A0A8J1T8R3</accession>
<reference evidence="2" key="1">
    <citation type="submission" date="2022-03" db="EMBL/GenBank/DDBJ databases">
        <authorList>
            <person name="Martin C."/>
        </authorList>
    </citation>
    <scope>NUCLEOTIDE SEQUENCE</scope>
</reference>
<sequence>LKAATDDPFFKTIPCLNGWPLDILPKYPQKSMFVFFKRKTIICKDTRDTPWIYIIKSGSCSLLKQLKTVHPTLGTKPPKPLTIQEEQKLKDEELNHKERMSNQMVEELIRIDKATDRTNNYEIQQLNIPVTKLAKRLKGETELDRIMAKFKQTVNVIQTFKSNRGTDVENDVDGNELTETEGQEDQRKEDEEHAAKEATTNVSQVTSNEMKTERTDTMMSLTSKGPFLIKTGTNLSLKTSTKDTKELENMNDISKVSTRDLTTEDSTTVATATETKIQSDSNNQNLPNLNLPNQNLPEQSLNNKALSKEETIEAMTRSKAVRFMETSDNNDSEKNCDKKKERKSRKFNKDKTVKQPLSVQQPADQPCFVEVQTLTKGSVFGIAEFTCGPQPSFSLVSNGAECVLINKKFYIENVGQRLMNRLRDDVFPYPSDAYLQENLGLTINWDLHKHVAMQNTVGAINLKKTNMHDARTSIKLPPVN</sequence>
<dbReference type="SUPFAM" id="SSF51206">
    <property type="entry name" value="cAMP-binding domain-like"/>
    <property type="match status" value="1"/>
</dbReference>
<organism evidence="2 3">
    <name type="scientific">Owenia fusiformis</name>
    <name type="common">Polychaete worm</name>
    <dbReference type="NCBI Taxonomy" id="6347"/>
    <lineage>
        <taxon>Eukaryota</taxon>
        <taxon>Metazoa</taxon>
        <taxon>Spiralia</taxon>
        <taxon>Lophotrochozoa</taxon>
        <taxon>Annelida</taxon>
        <taxon>Polychaeta</taxon>
        <taxon>Sedentaria</taxon>
        <taxon>Canalipalpata</taxon>
        <taxon>Sabellida</taxon>
        <taxon>Oweniida</taxon>
        <taxon>Oweniidae</taxon>
        <taxon>Owenia</taxon>
    </lineage>
</organism>
<dbReference type="InterPro" id="IPR018490">
    <property type="entry name" value="cNMP-bd_dom_sf"/>
</dbReference>
<feature type="compositionally biased region" description="Low complexity" evidence="1">
    <location>
        <begin position="264"/>
        <end position="275"/>
    </location>
</feature>
<evidence type="ECO:0000313" key="2">
    <source>
        <dbReference type="EMBL" id="CAH1783623.1"/>
    </source>
</evidence>
<feature type="compositionally biased region" description="Polar residues" evidence="1">
    <location>
        <begin position="198"/>
        <end position="209"/>
    </location>
</feature>
<proteinExistence type="predicted"/>
<feature type="region of interest" description="Disordered" evidence="1">
    <location>
        <begin position="323"/>
        <end position="358"/>
    </location>
</feature>
<feature type="non-terminal residue" evidence="2">
    <location>
        <position position="480"/>
    </location>
</feature>
<evidence type="ECO:0000313" key="3">
    <source>
        <dbReference type="Proteomes" id="UP000749559"/>
    </source>
</evidence>
<dbReference type="EMBL" id="CAIIXF020000005">
    <property type="protein sequence ID" value="CAH1783623.1"/>
    <property type="molecule type" value="Genomic_DNA"/>
</dbReference>
<protein>
    <submittedName>
        <fullName evidence="2">Uncharacterized protein</fullName>
    </submittedName>
</protein>
<feature type="region of interest" description="Disordered" evidence="1">
    <location>
        <begin position="165"/>
        <end position="213"/>
    </location>
</feature>
<feature type="region of interest" description="Disordered" evidence="1">
    <location>
        <begin position="256"/>
        <end position="297"/>
    </location>
</feature>
<dbReference type="PANTHER" id="PTHR23011:SF28">
    <property type="entry name" value="CYCLIC NUCLEOTIDE-BINDING DOMAIN CONTAINING PROTEIN"/>
    <property type="match status" value="1"/>
</dbReference>
<feature type="compositionally biased region" description="Acidic residues" evidence="1">
    <location>
        <begin position="168"/>
        <end position="183"/>
    </location>
</feature>
<feature type="compositionally biased region" description="Low complexity" evidence="1">
    <location>
        <begin position="282"/>
        <end position="297"/>
    </location>
</feature>
<feature type="compositionally biased region" description="Basic and acidic residues" evidence="1">
    <location>
        <begin position="184"/>
        <end position="196"/>
    </location>
</feature>
<name>A0A8J1T8R3_OWEFU</name>
<evidence type="ECO:0000256" key="1">
    <source>
        <dbReference type="SAM" id="MobiDB-lite"/>
    </source>
</evidence>
<dbReference type="Proteomes" id="UP000749559">
    <property type="component" value="Unassembled WGS sequence"/>
</dbReference>
<dbReference type="OrthoDB" id="166212at2759"/>
<dbReference type="AlphaFoldDB" id="A0A8J1T8R3"/>
<gene>
    <name evidence="2" type="ORF">OFUS_LOCUS9946</name>
</gene>
<comment type="caution">
    <text evidence="2">The sequence shown here is derived from an EMBL/GenBank/DDBJ whole genome shotgun (WGS) entry which is preliminary data.</text>
</comment>
<dbReference type="PANTHER" id="PTHR23011">
    <property type="entry name" value="CYCLIC NUCLEOTIDE-BINDING DOMAIN CONTAINING PROTEIN"/>
    <property type="match status" value="1"/>
</dbReference>
<keyword evidence="3" id="KW-1185">Reference proteome</keyword>